<evidence type="ECO:0000256" key="1">
    <source>
        <dbReference type="ARBA" id="ARBA00022473"/>
    </source>
</evidence>
<dbReference type="InterPro" id="IPR039791">
    <property type="entry name" value="GCM"/>
</dbReference>
<dbReference type="Gene3D" id="2.20.25.670">
    <property type="entry name" value="GCM domain, large subdomain"/>
    <property type="match status" value="1"/>
</dbReference>
<dbReference type="SUPFAM" id="SSF90073">
    <property type="entry name" value="GCM domain"/>
    <property type="match status" value="1"/>
</dbReference>
<evidence type="ECO:0000313" key="7">
    <source>
        <dbReference type="EMBL" id="KAK6179563.1"/>
    </source>
</evidence>
<dbReference type="Gene3D" id="3.30.70.3530">
    <property type="entry name" value="GCM motif"/>
    <property type="match status" value="1"/>
</dbReference>
<keyword evidence="5" id="KW-0539">Nucleus</keyword>
<name>A0AAN8PPX3_PATCE</name>
<evidence type="ECO:0000259" key="6">
    <source>
        <dbReference type="PROSITE" id="PS50807"/>
    </source>
</evidence>
<comment type="caution">
    <text evidence="7">The sequence shown here is derived from an EMBL/GenBank/DDBJ whole genome shotgun (WGS) entry which is preliminary data.</text>
</comment>
<evidence type="ECO:0000313" key="8">
    <source>
        <dbReference type="Proteomes" id="UP001347796"/>
    </source>
</evidence>
<keyword evidence="2" id="KW-0805">Transcription regulation</keyword>
<evidence type="ECO:0000256" key="3">
    <source>
        <dbReference type="ARBA" id="ARBA00023125"/>
    </source>
</evidence>
<dbReference type="EMBL" id="JAZGQO010000008">
    <property type="protein sequence ID" value="KAK6179563.1"/>
    <property type="molecule type" value="Genomic_DNA"/>
</dbReference>
<dbReference type="InterPro" id="IPR036115">
    <property type="entry name" value="GCM_dom_sf"/>
</dbReference>
<dbReference type="Proteomes" id="UP001347796">
    <property type="component" value="Unassembled WGS sequence"/>
</dbReference>
<feature type="domain" description="GCM" evidence="6">
    <location>
        <begin position="39"/>
        <end position="195"/>
    </location>
</feature>
<protein>
    <recommendedName>
        <fullName evidence="6">GCM domain-containing protein</fullName>
    </recommendedName>
</protein>
<accession>A0AAN8PPX3</accession>
<keyword evidence="3" id="KW-0238">DNA-binding</keyword>
<dbReference type="InterPro" id="IPR043020">
    <property type="entry name" value="GCM_large"/>
</dbReference>
<dbReference type="InterPro" id="IPR043021">
    <property type="entry name" value="GCM_small"/>
</dbReference>
<dbReference type="GO" id="GO:0001228">
    <property type="term" value="F:DNA-binding transcription activator activity, RNA polymerase II-specific"/>
    <property type="evidence" value="ECO:0007669"/>
    <property type="project" value="InterPro"/>
</dbReference>
<evidence type="ECO:0000256" key="4">
    <source>
        <dbReference type="ARBA" id="ARBA00023163"/>
    </source>
</evidence>
<reference evidence="7 8" key="1">
    <citation type="submission" date="2024-01" db="EMBL/GenBank/DDBJ databases">
        <title>The genome of the rayed Mediterranean limpet Patella caerulea (Linnaeus, 1758).</title>
        <authorList>
            <person name="Anh-Thu Weber A."/>
            <person name="Halstead-Nussloch G."/>
        </authorList>
    </citation>
    <scope>NUCLEOTIDE SEQUENCE [LARGE SCALE GENOMIC DNA]</scope>
    <source>
        <strain evidence="7">AATW-2023a</strain>
        <tissue evidence="7">Whole specimen</tissue>
    </source>
</reference>
<gene>
    <name evidence="7" type="ORF">SNE40_011891</name>
</gene>
<dbReference type="Pfam" id="PF03615">
    <property type="entry name" value="GCM"/>
    <property type="match status" value="1"/>
</dbReference>
<dbReference type="GO" id="GO:0005634">
    <property type="term" value="C:nucleus"/>
    <property type="evidence" value="ECO:0007669"/>
    <property type="project" value="TreeGrafter"/>
</dbReference>
<sequence length="580" mass="65902">MLVTDDITCMASERHEAEVPLCDPATIPLPSGESQSSYHQWDINDSTLPTLTKLDKFQIWPNGHSRYVYNQEQEDAKRHVSGWAMRNTNNHNAFILKKSCLGVFVCNQDCLLENGEKVHLRPAICDKARRKQVGKACSNPNCFGKLELLACRGHFGYPVTHFWRHVNGAIYFQGKGHHDHPRPEIKSVAESRRHTSTNRLFRHQKTFLGDRKRHMTAHNAEIPSKYLIKTTGEDVLCSCPPFECACGTNRRYKDFLPTCDMFKDTFQPPAAITQINISNNYNPQPTLDFTIHGYDYHRNRLGYHSTPPSLYPDPTRGCVPLPQQSSVPSYGYQPQPAIENESIRNESVTDCLHNNQTLPDLYDSLFSGSARFQDLNDSDNYKFNNLVLKPEPEVNQSSCSRTRSSQSNCSPLTSFIKPTIHRQVPDVYDHLAMPSVNLDSLDMDYGSITSCSADSKCVSAIQSSSPRRFEELKPATNGSKLTSGNDIPKTAFDVMDVQNTLRRDSDIPWIRFRDSNPSTSLVNEPSHNQTLPMNDCRNSVCQPADTQQRYARYHGDYYQHMASQRDALRNHSINITLTYK</sequence>
<dbReference type="PANTHER" id="PTHR12414">
    <property type="entry name" value="GLIAL CELLS MISSING RELATED/GLIDE"/>
    <property type="match status" value="1"/>
</dbReference>
<dbReference type="GO" id="GO:0000978">
    <property type="term" value="F:RNA polymerase II cis-regulatory region sequence-specific DNA binding"/>
    <property type="evidence" value="ECO:0007669"/>
    <property type="project" value="TreeGrafter"/>
</dbReference>
<dbReference type="InterPro" id="IPR003902">
    <property type="entry name" value="Tscrpt_reg_GCM"/>
</dbReference>
<keyword evidence="4" id="KW-0804">Transcription</keyword>
<proteinExistence type="predicted"/>
<dbReference type="GO" id="GO:0042063">
    <property type="term" value="P:gliogenesis"/>
    <property type="evidence" value="ECO:0007669"/>
    <property type="project" value="TreeGrafter"/>
</dbReference>
<dbReference type="AlphaFoldDB" id="A0AAN8PPX3"/>
<evidence type="ECO:0000256" key="5">
    <source>
        <dbReference type="ARBA" id="ARBA00023242"/>
    </source>
</evidence>
<dbReference type="PROSITE" id="PS50807">
    <property type="entry name" value="GCM"/>
    <property type="match status" value="1"/>
</dbReference>
<dbReference type="PANTHER" id="PTHR12414:SF8">
    <property type="entry name" value="TRANSCRIPTION FACTOR GLIAL CELLS MISSING-RELATED"/>
    <property type="match status" value="1"/>
</dbReference>
<evidence type="ECO:0000256" key="2">
    <source>
        <dbReference type="ARBA" id="ARBA00023015"/>
    </source>
</evidence>
<organism evidence="7 8">
    <name type="scientific">Patella caerulea</name>
    <name type="common">Rayed Mediterranean limpet</name>
    <dbReference type="NCBI Taxonomy" id="87958"/>
    <lineage>
        <taxon>Eukaryota</taxon>
        <taxon>Metazoa</taxon>
        <taxon>Spiralia</taxon>
        <taxon>Lophotrochozoa</taxon>
        <taxon>Mollusca</taxon>
        <taxon>Gastropoda</taxon>
        <taxon>Patellogastropoda</taxon>
        <taxon>Patelloidea</taxon>
        <taxon>Patellidae</taxon>
        <taxon>Patella</taxon>
    </lineage>
</organism>
<keyword evidence="8" id="KW-1185">Reference proteome</keyword>
<keyword evidence="1" id="KW-0217">Developmental protein</keyword>